<organism evidence="1 2">
    <name type="scientific">Corynebacterium guangdongense</name>
    <dbReference type="NCBI Taxonomy" id="1783348"/>
    <lineage>
        <taxon>Bacteria</taxon>
        <taxon>Bacillati</taxon>
        <taxon>Actinomycetota</taxon>
        <taxon>Actinomycetes</taxon>
        <taxon>Mycobacteriales</taxon>
        <taxon>Corynebacteriaceae</taxon>
        <taxon>Corynebacterium</taxon>
    </lineage>
</organism>
<dbReference type="Proteomes" id="UP001180840">
    <property type="component" value="Unassembled WGS sequence"/>
</dbReference>
<gene>
    <name evidence="1" type="ORF">J2S39_002047</name>
</gene>
<comment type="caution">
    <text evidence="1">The sequence shown here is derived from an EMBL/GenBank/DDBJ whole genome shotgun (WGS) entry which is preliminary data.</text>
</comment>
<evidence type="ECO:0000313" key="1">
    <source>
        <dbReference type="EMBL" id="MDR7330371.1"/>
    </source>
</evidence>
<evidence type="ECO:0008006" key="3">
    <source>
        <dbReference type="Google" id="ProtNLM"/>
    </source>
</evidence>
<evidence type="ECO:0000313" key="2">
    <source>
        <dbReference type="Proteomes" id="UP001180840"/>
    </source>
</evidence>
<protein>
    <recommendedName>
        <fullName evidence="3">DUF4265 domain-containing protein</fullName>
    </recommendedName>
</protein>
<dbReference type="Pfam" id="PF14085">
    <property type="entry name" value="DUF4265"/>
    <property type="match status" value="1"/>
</dbReference>
<proteinExistence type="predicted"/>
<name>A0ABU1ZZQ0_9CORY</name>
<dbReference type="RefSeq" id="WP_290195995.1">
    <property type="nucleotide sequence ID" value="NZ_CP047654.1"/>
</dbReference>
<dbReference type="EMBL" id="JAVDXZ010000001">
    <property type="protein sequence ID" value="MDR7330371.1"/>
    <property type="molecule type" value="Genomic_DNA"/>
</dbReference>
<reference evidence="1" key="1">
    <citation type="submission" date="2023-07" db="EMBL/GenBank/DDBJ databases">
        <title>Sequencing the genomes of 1000 actinobacteria strains.</title>
        <authorList>
            <person name="Klenk H.-P."/>
        </authorList>
    </citation>
    <scope>NUCLEOTIDE SEQUENCE</scope>
    <source>
        <strain evidence="1">DSM 107476</strain>
    </source>
</reference>
<keyword evidence="2" id="KW-1185">Reference proteome</keyword>
<sequence length="137" mass="14286">MTRIITRVDRAGVDTEELRARPVGEGRFIVSSIPFTDIDLALGDIVDCVRVDGEWHVDSVVVRGGNSTLRILPSGPVNLVGPLLDAGCRVEQGPAGLLAVSVGPDGPYHGITAWLEGLVESGLIDLSPGYTAGGALD</sequence>
<accession>A0ABU1ZZQ0</accession>
<dbReference type="InterPro" id="IPR025361">
    <property type="entry name" value="DUF4265"/>
</dbReference>